<dbReference type="InterPro" id="IPR036412">
    <property type="entry name" value="HAD-like_sf"/>
</dbReference>
<dbReference type="InterPro" id="IPR004274">
    <property type="entry name" value="FCP1_dom"/>
</dbReference>
<feature type="region of interest" description="Disordered" evidence="1">
    <location>
        <begin position="416"/>
        <end position="483"/>
    </location>
</feature>
<dbReference type="CDD" id="cd07521">
    <property type="entry name" value="HAD_FCP1-like"/>
    <property type="match status" value="1"/>
</dbReference>
<feature type="compositionally biased region" description="Polar residues" evidence="1">
    <location>
        <begin position="242"/>
        <end position="279"/>
    </location>
</feature>
<protein>
    <submittedName>
        <fullName evidence="3">NLI interacting factor-like phosphatase</fullName>
    </submittedName>
</protein>
<dbReference type="GO" id="GO:0016791">
    <property type="term" value="F:phosphatase activity"/>
    <property type="evidence" value="ECO:0007669"/>
    <property type="project" value="InterPro"/>
</dbReference>
<feature type="compositionally biased region" description="Polar residues" evidence="1">
    <location>
        <begin position="433"/>
        <end position="467"/>
    </location>
</feature>
<dbReference type="GeneID" id="7833247"/>
<dbReference type="EMBL" id="GG662798">
    <property type="protein sequence ID" value="EAR90620.1"/>
    <property type="molecule type" value="Genomic_DNA"/>
</dbReference>
<feature type="region of interest" description="Disordered" evidence="1">
    <location>
        <begin position="1010"/>
        <end position="1037"/>
    </location>
</feature>
<dbReference type="InterPro" id="IPR023214">
    <property type="entry name" value="HAD_sf"/>
</dbReference>
<gene>
    <name evidence="3" type="ORF">TTHERM_00123700</name>
</gene>
<reference evidence="4" key="1">
    <citation type="journal article" date="2006" name="PLoS Biol.">
        <title>Macronuclear genome sequence of the ciliate Tetrahymena thermophila, a model eukaryote.</title>
        <authorList>
            <person name="Eisen J.A."/>
            <person name="Coyne R.S."/>
            <person name="Wu M."/>
            <person name="Wu D."/>
            <person name="Thiagarajan M."/>
            <person name="Wortman J.R."/>
            <person name="Badger J.H."/>
            <person name="Ren Q."/>
            <person name="Amedeo P."/>
            <person name="Jones K.M."/>
            <person name="Tallon L.J."/>
            <person name="Delcher A.L."/>
            <person name="Salzberg S.L."/>
            <person name="Silva J.C."/>
            <person name="Haas B.J."/>
            <person name="Majoros W.H."/>
            <person name="Farzad M."/>
            <person name="Carlton J.M."/>
            <person name="Smith R.K. Jr."/>
            <person name="Garg J."/>
            <person name="Pearlman R.E."/>
            <person name="Karrer K.M."/>
            <person name="Sun L."/>
            <person name="Manning G."/>
            <person name="Elde N.C."/>
            <person name="Turkewitz A.P."/>
            <person name="Asai D.J."/>
            <person name="Wilkes D.E."/>
            <person name="Wang Y."/>
            <person name="Cai H."/>
            <person name="Collins K."/>
            <person name="Stewart B.A."/>
            <person name="Lee S.R."/>
            <person name="Wilamowska K."/>
            <person name="Weinberg Z."/>
            <person name="Ruzzo W.L."/>
            <person name="Wloga D."/>
            <person name="Gaertig J."/>
            <person name="Frankel J."/>
            <person name="Tsao C.-C."/>
            <person name="Gorovsky M.A."/>
            <person name="Keeling P.J."/>
            <person name="Waller R.F."/>
            <person name="Patron N.J."/>
            <person name="Cherry J.M."/>
            <person name="Stover N.A."/>
            <person name="Krieger C.J."/>
            <person name="del Toro C."/>
            <person name="Ryder H.F."/>
            <person name="Williamson S.C."/>
            <person name="Barbeau R.A."/>
            <person name="Hamilton E.P."/>
            <person name="Orias E."/>
        </authorList>
    </citation>
    <scope>NUCLEOTIDE SEQUENCE [LARGE SCALE GENOMIC DNA]</scope>
    <source>
        <strain evidence="4">SB210</strain>
    </source>
</reference>
<feature type="region of interest" description="Disordered" evidence="1">
    <location>
        <begin position="516"/>
        <end position="557"/>
    </location>
</feature>
<feature type="compositionally biased region" description="Polar residues" evidence="1">
    <location>
        <begin position="518"/>
        <end position="534"/>
    </location>
</feature>
<dbReference type="PANTHER" id="PTHR12210">
    <property type="entry name" value="DULLARD PROTEIN PHOSPHATASE"/>
    <property type="match status" value="1"/>
</dbReference>
<dbReference type="RefSeq" id="XP_001010865.1">
    <property type="nucleotide sequence ID" value="XM_001010865.1"/>
</dbReference>
<feature type="compositionally biased region" description="Polar residues" evidence="1">
    <location>
        <begin position="37"/>
        <end position="84"/>
    </location>
</feature>
<dbReference type="OrthoDB" id="277011at2759"/>
<feature type="compositionally biased region" description="Polar residues" evidence="1">
    <location>
        <begin position="689"/>
        <end position="700"/>
    </location>
</feature>
<dbReference type="InParanoid" id="Q22YQ1"/>
<accession>Q22YQ1</accession>
<feature type="compositionally biased region" description="Low complexity" evidence="1">
    <location>
        <begin position="156"/>
        <end position="216"/>
    </location>
</feature>
<feature type="compositionally biased region" description="Polar residues" evidence="1">
    <location>
        <begin position="620"/>
        <end position="640"/>
    </location>
</feature>
<evidence type="ECO:0000313" key="4">
    <source>
        <dbReference type="Proteomes" id="UP000009168"/>
    </source>
</evidence>
<organism evidence="3 4">
    <name type="scientific">Tetrahymena thermophila (strain SB210)</name>
    <dbReference type="NCBI Taxonomy" id="312017"/>
    <lineage>
        <taxon>Eukaryota</taxon>
        <taxon>Sar</taxon>
        <taxon>Alveolata</taxon>
        <taxon>Ciliophora</taxon>
        <taxon>Intramacronucleata</taxon>
        <taxon>Oligohymenophorea</taxon>
        <taxon>Hymenostomatida</taxon>
        <taxon>Tetrahymenina</taxon>
        <taxon>Tetrahymenidae</taxon>
        <taxon>Tetrahymena</taxon>
    </lineage>
</organism>
<feature type="region of interest" description="Disordered" evidence="1">
    <location>
        <begin position="659"/>
        <end position="719"/>
    </location>
</feature>
<feature type="region of interest" description="Disordered" evidence="1">
    <location>
        <begin position="620"/>
        <end position="645"/>
    </location>
</feature>
<feature type="compositionally biased region" description="Low complexity" evidence="1">
    <location>
        <begin position="701"/>
        <end position="710"/>
    </location>
</feature>
<dbReference type="NCBIfam" id="TIGR02251">
    <property type="entry name" value="HIF-SF_euk"/>
    <property type="match status" value="1"/>
</dbReference>
<evidence type="ECO:0000256" key="1">
    <source>
        <dbReference type="SAM" id="MobiDB-lite"/>
    </source>
</evidence>
<name>Q22YQ1_TETTS</name>
<dbReference type="InterPro" id="IPR050365">
    <property type="entry name" value="TIM50"/>
</dbReference>
<dbReference type="KEGG" id="tet:TTHERM_00123700"/>
<proteinExistence type="predicted"/>
<feature type="compositionally biased region" description="Low complexity" evidence="1">
    <location>
        <begin position="539"/>
        <end position="548"/>
    </location>
</feature>
<evidence type="ECO:0000259" key="2">
    <source>
        <dbReference type="PROSITE" id="PS50969"/>
    </source>
</evidence>
<sequence>MYSNNSTQQRGVSSNSQGNGAGSYTMIMKNTNSLNFYNNLQPSTTKGESNNLNQGASRNQNGAQSNTSGGGTLNENSSSTNFYSHQPKVLGRSNMEFLNGFSNLGNNQNNASGLVSSSISAINLNKKESPKGQPKLFQDFQSLFLNSPTHTQRIANGQSSYNQGNGNGQNTSTQNLLKSNNSKLLFPNSPQGISSSLNAQSQSSQQQQQSQGNSSSPYYEFKKPNRTKVNNFFNSEEDSDKNNQQNKNEAKGSSSTLYTSLINSNGNGKVMQENSYPLTNQNSSNQQNNLVNPHSKKLSKDFDNSNSNSQRNTAQALGNKQIQQGASSASSNQLQQSQIGLTNKQQQNGQVTNSINSLLINNTKDNTNSYAYQHMQQMQIQQMQQQQQNALLTKNQFYRPPSSDRNWRNATLKTMNTTQIQNQIKKKEQIDQLRNSYEPTSRSTNPAGGYSSPLSQNSYTKQTYSPRNQSQNPQSSNAQDGKSQLNSYVSKLNRGDDLISQALQSIEQVGSKIKGITRSGTNDQQDSTIASYQGDNKNESNNNNSNNNNKKDTKAATNSLRNSTVINQNNTIGALNQNVQSNNSVSSNAQIRSASAQKEYKSTTSLGGYLQTSQQQNRPYNLALGNSSNWMPSYQKPSTTKDNKHKNFLFFENSDILNGKQSLTPKNESAQQNQNNQTNSSRTNGGNGYSRQPSNYNVDLNNSSRQNQQSDQEVNTRAVTPKIPIHQDYYMPGIEKCYRLPLPQDYFSQIYREHFLQTYQGIQYAGLARPANPHDLQQKKVFLKNKQPGKKTIIFDLDETLIHCNENASIPSDVVLSIRFPQGEILDAGINIRPNAVEMLKELSQDFEIVVFTASHSSYAKAVLDHLDPHKRYIHHRFFRDQCIMTPQGVYIKDLRIFADRAMSEMVLVDNAAYSFAFQIENGIPIIPFYENKKDDELKTLTTYLKSLKDVKDVREINKQAFKLHLYSQFDTAQKVYEKIFSGPPTITKIVNPSKTTQSSVKTSINNYFQNKNSPASNIGPFQQKQPSYGKNTNNNK</sequence>
<feature type="domain" description="FCP1 homology" evidence="2">
    <location>
        <begin position="786"/>
        <end position="948"/>
    </location>
</feature>
<feature type="compositionally biased region" description="Low complexity" evidence="1">
    <location>
        <begin position="671"/>
        <end position="684"/>
    </location>
</feature>
<dbReference type="AlphaFoldDB" id="Q22YQ1"/>
<dbReference type="Proteomes" id="UP000009168">
    <property type="component" value="Unassembled WGS sequence"/>
</dbReference>
<feature type="region of interest" description="Disordered" evidence="1">
    <location>
        <begin position="1"/>
        <end position="25"/>
    </location>
</feature>
<dbReference type="Gene3D" id="3.40.50.1000">
    <property type="entry name" value="HAD superfamily/HAD-like"/>
    <property type="match status" value="1"/>
</dbReference>
<dbReference type="Pfam" id="PF03031">
    <property type="entry name" value="NIF"/>
    <property type="match status" value="1"/>
</dbReference>
<dbReference type="HOGENOM" id="CLU_293302_0_0_1"/>
<dbReference type="SUPFAM" id="SSF56784">
    <property type="entry name" value="HAD-like"/>
    <property type="match status" value="1"/>
</dbReference>
<feature type="compositionally biased region" description="Low complexity" evidence="1">
    <location>
        <begin position="468"/>
        <end position="477"/>
    </location>
</feature>
<dbReference type="STRING" id="312017.Q22YQ1"/>
<feature type="compositionally biased region" description="Low complexity" evidence="1">
    <location>
        <begin position="280"/>
        <end position="289"/>
    </location>
</feature>
<feature type="region of interest" description="Disordered" evidence="1">
    <location>
        <begin position="153"/>
        <end position="336"/>
    </location>
</feature>
<feature type="region of interest" description="Disordered" evidence="1">
    <location>
        <begin position="37"/>
        <end position="85"/>
    </location>
</feature>
<dbReference type="eggNOG" id="KOG1605">
    <property type="taxonomic scope" value="Eukaryota"/>
</dbReference>
<keyword evidence="4" id="KW-1185">Reference proteome</keyword>
<feature type="compositionally biased region" description="Polar residues" evidence="1">
    <location>
        <begin position="659"/>
        <end position="670"/>
    </location>
</feature>
<dbReference type="FunFam" id="3.40.50.1000:FF:000121">
    <property type="entry name" value="Uncharacterized protein"/>
    <property type="match status" value="1"/>
</dbReference>
<evidence type="ECO:0000313" key="3">
    <source>
        <dbReference type="EMBL" id="EAR90620.1"/>
    </source>
</evidence>
<feature type="compositionally biased region" description="Low complexity" evidence="1">
    <location>
        <begin position="321"/>
        <end position="336"/>
    </location>
</feature>
<dbReference type="PROSITE" id="PS50969">
    <property type="entry name" value="FCP1"/>
    <property type="match status" value="1"/>
</dbReference>
<dbReference type="InterPro" id="IPR011948">
    <property type="entry name" value="Dullard_phosphatase"/>
</dbReference>
<dbReference type="SMART" id="SM00577">
    <property type="entry name" value="CPDc"/>
    <property type="match status" value="1"/>
</dbReference>
<feature type="compositionally biased region" description="Polar residues" evidence="1">
    <location>
        <begin position="1"/>
        <end position="18"/>
    </location>
</feature>
<feature type="compositionally biased region" description="Polar residues" evidence="1">
    <location>
        <begin position="304"/>
        <end position="320"/>
    </location>
</feature>